<organism evidence="1 2">
    <name type="scientific">Rhizobium multihospitium</name>
    <dbReference type="NCBI Taxonomy" id="410764"/>
    <lineage>
        <taxon>Bacteria</taxon>
        <taxon>Pseudomonadati</taxon>
        <taxon>Pseudomonadota</taxon>
        <taxon>Alphaproteobacteria</taxon>
        <taxon>Hyphomicrobiales</taxon>
        <taxon>Rhizobiaceae</taxon>
        <taxon>Rhizobium/Agrobacterium group</taxon>
        <taxon>Rhizobium</taxon>
    </lineage>
</organism>
<dbReference type="Proteomes" id="UP000199101">
    <property type="component" value="Unassembled WGS sequence"/>
</dbReference>
<gene>
    <name evidence="1" type="ORF">GA0061103_5908</name>
</gene>
<evidence type="ECO:0000313" key="1">
    <source>
        <dbReference type="EMBL" id="SCB41716.1"/>
    </source>
</evidence>
<dbReference type="OrthoDB" id="8083719at2"/>
<reference evidence="2" key="1">
    <citation type="submission" date="2016-08" db="EMBL/GenBank/DDBJ databases">
        <authorList>
            <person name="Varghese N."/>
            <person name="Submissions Spin"/>
        </authorList>
    </citation>
    <scope>NUCLEOTIDE SEQUENCE [LARGE SCALE GENOMIC DNA]</scope>
    <source>
        <strain evidence="2">HAMBI 2975</strain>
    </source>
</reference>
<keyword evidence="2" id="KW-1185">Reference proteome</keyword>
<proteinExistence type="predicted"/>
<name>A0A1C3WPD3_9HYPH</name>
<dbReference type="AlphaFoldDB" id="A0A1C3WPD3"/>
<sequence length="90" mass="10075">MQILDFKLIDEQSGGHRAIACFDLELTPEVRLYGLRLLKMRDGRLLTFAPQSGYRRVATFAAPLAERITKLATDQFEAMTADGDNTDRAA</sequence>
<dbReference type="EMBL" id="FMAG01000006">
    <property type="protein sequence ID" value="SCB41716.1"/>
    <property type="molecule type" value="Genomic_DNA"/>
</dbReference>
<dbReference type="STRING" id="410764.GA0061103_5908"/>
<protein>
    <submittedName>
        <fullName evidence="1">Uncharacterized protein</fullName>
    </submittedName>
</protein>
<evidence type="ECO:0000313" key="2">
    <source>
        <dbReference type="Proteomes" id="UP000199101"/>
    </source>
</evidence>
<accession>A0A1C3WPD3</accession>
<dbReference type="RefSeq" id="WP_092715656.1">
    <property type="nucleotide sequence ID" value="NZ_FMAG01000006.1"/>
</dbReference>